<organism evidence="4 5">
    <name type="scientific">Ancylobacter crimeensis</name>
    <dbReference type="NCBI Taxonomy" id="2579147"/>
    <lineage>
        <taxon>Bacteria</taxon>
        <taxon>Pseudomonadati</taxon>
        <taxon>Pseudomonadota</taxon>
        <taxon>Alphaproteobacteria</taxon>
        <taxon>Hyphomicrobiales</taxon>
        <taxon>Xanthobacteraceae</taxon>
        <taxon>Ancylobacter</taxon>
    </lineage>
</organism>
<dbReference type="EMBL" id="JALKCH010000010">
    <property type="protein sequence ID" value="MCK0198279.1"/>
    <property type="molecule type" value="Genomic_DNA"/>
</dbReference>
<evidence type="ECO:0000313" key="5">
    <source>
        <dbReference type="Proteomes" id="UP001203284"/>
    </source>
</evidence>
<accession>A0ABT0DEH9</accession>
<sequence length="159" mass="18132">MSLTIRPAHAEDAALIHAFVCELAEYENLRHEVEASVDDLKAALFGENPRAFCDIAEWDGEPVGFALWFYNFSTFVGRHGIYLEDLFVRPAFRGRGIARNLMRHLARRCVSEGLGRFEWWVLNWNEPAIRFYRSIGAAPMSAWTVQRVSGEALKILAES</sequence>
<name>A0ABT0DEH9_9HYPH</name>
<keyword evidence="5" id="KW-1185">Reference proteome</keyword>
<dbReference type="Pfam" id="PF00583">
    <property type="entry name" value="Acetyltransf_1"/>
    <property type="match status" value="1"/>
</dbReference>
<dbReference type="PROSITE" id="PS51186">
    <property type="entry name" value="GNAT"/>
    <property type="match status" value="1"/>
</dbReference>
<evidence type="ECO:0000256" key="1">
    <source>
        <dbReference type="ARBA" id="ARBA00022679"/>
    </source>
</evidence>
<dbReference type="Gene3D" id="3.40.630.30">
    <property type="match status" value="1"/>
</dbReference>
<dbReference type="InterPro" id="IPR000182">
    <property type="entry name" value="GNAT_dom"/>
</dbReference>
<protein>
    <submittedName>
        <fullName evidence="4">GNAT family N-acetyltransferase</fullName>
    </submittedName>
</protein>
<dbReference type="RefSeq" id="WP_247030178.1">
    <property type="nucleotide sequence ID" value="NZ_JALKCH010000010.1"/>
</dbReference>
<proteinExistence type="predicted"/>
<evidence type="ECO:0000259" key="3">
    <source>
        <dbReference type="PROSITE" id="PS51186"/>
    </source>
</evidence>
<gene>
    <name evidence="4" type="ORF">MWN34_15295</name>
</gene>
<comment type="caution">
    <text evidence="4">The sequence shown here is derived from an EMBL/GenBank/DDBJ whole genome shotgun (WGS) entry which is preliminary data.</text>
</comment>
<keyword evidence="2" id="KW-0012">Acyltransferase</keyword>
<dbReference type="CDD" id="cd04301">
    <property type="entry name" value="NAT_SF"/>
    <property type="match status" value="1"/>
</dbReference>
<keyword evidence="1" id="KW-0808">Transferase</keyword>
<dbReference type="PANTHER" id="PTHR10545">
    <property type="entry name" value="DIAMINE N-ACETYLTRANSFERASE"/>
    <property type="match status" value="1"/>
</dbReference>
<dbReference type="PANTHER" id="PTHR10545:SF29">
    <property type="entry name" value="GH14572P-RELATED"/>
    <property type="match status" value="1"/>
</dbReference>
<evidence type="ECO:0000256" key="2">
    <source>
        <dbReference type="ARBA" id="ARBA00023315"/>
    </source>
</evidence>
<dbReference type="InterPro" id="IPR016181">
    <property type="entry name" value="Acyl_CoA_acyltransferase"/>
</dbReference>
<dbReference type="SUPFAM" id="SSF55729">
    <property type="entry name" value="Acyl-CoA N-acyltransferases (Nat)"/>
    <property type="match status" value="1"/>
</dbReference>
<dbReference type="Proteomes" id="UP001203284">
    <property type="component" value="Unassembled WGS sequence"/>
</dbReference>
<feature type="domain" description="N-acetyltransferase" evidence="3">
    <location>
        <begin position="3"/>
        <end position="158"/>
    </location>
</feature>
<evidence type="ECO:0000313" key="4">
    <source>
        <dbReference type="EMBL" id="MCK0198279.1"/>
    </source>
</evidence>
<reference evidence="4 5" key="1">
    <citation type="submission" date="2022-04" db="EMBL/GenBank/DDBJ databases">
        <authorList>
            <person name="Grouzdev D.S."/>
            <person name="Pantiukh K.S."/>
            <person name="Krutkina M.S."/>
        </authorList>
    </citation>
    <scope>NUCLEOTIDE SEQUENCE [LARGE SCALE GENOMIC DNA]</scope>
    <source>
        <strain evidence="4 5">6x-1</strain>
    </source>
</reference>
<dbReference type="InterPro" id="IPR051016">
    <property type="entry name" value="Diverse_Substrate_AcTransf"/>
</dbReference>